<dbReference type="InterPro" id="IPR002110">
    <property type="entry name" value="Ankyrin_rpt"/>
</dbReference>
<evidence type="ECO:0000313" key="6">
    <source>
        <dbReference type="EMBL" id="GIY10143.1"/>
    </source>
</evidence>
<dbReference type="GO" id="GO:0034703">
    <property type="term" value="C:cation channel complex"/>
    <property type="evidence" value="ECO:0007669"/>
    <property type="project" value="TreeGrafter"/>
</dbReference>
<sequence length="202" mass="20989">MGEAFRIKRSALAEPAADGAECELRGSSGAVSPTHGHRQRELGDGGGADRAPCGYQRRPAARHLRRVCRGRRGVATARGGTPRAGHAAQLGGRGPGRLHLHPGHHPLILAAHRDNYEIIKILLDRGATLPAPHDIRCACSDCVRSCSDDSLNHSRPASTPTAPSPPPASWRSPPRTPSSPPSSSASSSGGSASWSTSTSAST</sequence>
<dbReference type="PANTHER" id="PTHR10117">
    <property type="entry name" value="TRANSIENT RECEPTOR POTENTIAL CHANNEL"/>
    <property type="match status" value="1"/>
</dbReference>
<dbReference type="InterPro" id="IPR002153">
    <property type="entry name" value="TRPC_channel"/>
</dbReference>
<feature type="compositionally biased region" description="Pro residues" evidence="5">
    <location>
        <begin position="162"/>
        <end position="180"/>
    </location>
</feature>
<evidence type="ECO:0000256" key="5">
    <source>
        <dbReference type="SAM" id="MobiDB-lite"/>
    </source>
</evidence>
<dbReference type="AlphaFoldDB" id="A0AAV4QRC9"/>
<dbReference type="PANTHER" id="PTHR10117:SF54">
    <property type="entry name" value="TRANSIENT RECEPTOR POTENTIAL-GAMMA PROTEIN"/>
    <property type="match status" value="1"/>
</dbReference>
<dbReference type="GO" id="GO:0070679">
    <property type="term" value="F:inositol 1,4,5 trisphosphate binding"/>
    <property type="evidence" value="ECO:0007669"/>
    <property type="project" value="TreeGrafter"/>
</dbReference>
<dbReference type="EMBL" id="BPLR01006482">
    <property type="protein sequence ID" value="GIY10143.1"/>
    <property type="molecule type" value="Genomic_DNA"/>
</dbReference>
<feature type="repeat" description="ANK" evidence="4">
    <location>
        <begin position="102"/>
        <end position="134"/>
    </location>
</feature>
<dbReference type="GO" id="GO:0051480">
    <property type="term" value="P:regulation of cytosolic calcium ion concentration"/>
    <property type="evidence" value="ECO:0007669"/>
    <property type="project" value="TreeGrafter"/>
</dbReference>
<keyword evidence="4" id="KW-0040">ANK repeat</keyword>
<evidence type="ECO:0000256" key="1">
    <source>
        <dbReference type="ARBA" id="ARBA00022448"/>
    </source>
</evidence>
<feature type="region of interest" description="Disordered" evidence="5">
    <location>
        <begin position="72"/>
        <end position="99"/>
    </location>
</feature>
<keyword evidence="6" id="KW-0675">Receptor</keyword>
<keyword evidence="3" id="KW-0407">Ion channel</keyword>
<keyword evidence="7" id="KW-1185">Reference proteome</keyword>
<comment type="caution">
    <text evidence="6">The sequence shown here is derived from an EMBL/GenBank/DDBJ whole genome shotgun (WGS) entry which is preliminary data.</text>
</comment>
<protein>
    <submittedName>
        <fullName evidence="6">Transient receptor potential-gamma protein</fullName>
    </submittedName>
</protein>
<feature type="region of interest" description="Disordered" evidence="5">
    <location>
        <begin position="150"/>
        <end position="202"/>
    </location>
</feature>
<evidence type="ECO:0000256" key="2">
    <source>
        <dbReference type="ARBA" id="ARBA00023065"/>
    </source>
</evidence>
<feature type="compositionally biased region" description="Low complexity" evidence="5">
    <location>
        <begin position="73"/>
        <end position="90"/>
    </location>
</feature>
<organism evidence="6 7">
    <name type="scientific">Caerostris extrusa</name>
    <name type="common">Bark spider</name>
    <name type="synonym">Caerostris bankana</name>
    <dbReference type="NCBI Taxonomy" id="172846"/>
    <lineage>
        <taxon>Eukaryota</taxon>
        <taxon>Metazoa</taxon>
        <taxon>Ecdysozoa</taxon>
        <taxon>Arthropoda</taxon>
        <taxon>Chelicerata</taxon>
        <taxon>Arachnida</taxon>
        <taxon>Araneae</taxon>
        <taxon>Araneomorphae</taxon>
        <taxon>Entelegynae</taxon>
        <taxon>Araneoidea</taxon>
        <taxon>Araneidae</taxon>
        <taxon>Caerostris</taxon>
    </lineage>
</organism>
<name>A0AAV4QRC9_CAEEX</name>
<reference evidence="6 7" key="1">
    <citation type="submission" date="2021-06" db="EMBL/GenBank/DDBJ databases">
        <title>Caerostris extrusa draft genome.</title>
        <authorList>
            <person name="Kono N."/>
            <person name="Arakawa K."/>
        </authorList>
    </citation>
    <scope>NUCLEOTIDE SEQUENCE [LARGE SCALE GENOMIC DNA]</scope>
</reference>
<dbReference type="PROSITE" id="PS50088">
    <property type="entry name" value="ANK_REPEAT"/>
    <property type="match status" value="1"/>
</dbReference>
<dbReference type="Proteomes" id="UP001054945">
    <property type="component" value="Unassembled WGS sequence"/>
</dbReference>
<keyword evidence="2" id="KW-0406">Ion transport</keyword>
<evidence type="ECO:0000256" key="4">
    <source>
        <dbReference type="PROSITE-ProRule" id="PRU00023"/>
    </source>
</evidence>
<accession>A0AAV4QRC9</accession>
<dbReference type="GO" id="GO:0005886">
    <property type="term" value="C:plasma membrane"/>
    <property type="evidence" value="ECO:0007669"/>
    <property type="project" value="TreeGrafter"/>
</dbReference>
<dbReference type="Pfam" id="PF00023">
    <property type="entry name" value="Ank"/>
    <property type="match status" value="1"/>
</dbReference>
<evidence type="ECO:0000313" key="7">
    <source>
        <dbReference type="Proteomes" id="UP001054945"/>
    </source>
</evidence>
<gene>
    <name evidence="6" type="primary">Trpgamma_4</name>
    <name evidence="6" type="ORF">CEXT_719791</name>
</gene>
<evidence type="ECO:0000256" key="3">
    <source>
        <dbReference type="ARBA" id="ARBA00023303"/>
    </source>
</evidence>
<keyword evidence="1" id="KW-0813">Transport</keyword>
<feature type="region of interest" description="Disordered" evidence="5">
    <location>
        <begin position="16"/>
        <end position="54"/>
    </location>
</feature>
<dbReference type="GO" id="GO:0015279">
    <property type="term" value="F:store-operated calcium channel activity"/>
    <property type="evidence" value="ECO:0007669"/>
    <property type="project" value="TreeGrafter"/>
</dbReference>
<feature type="compositionally biased region" description="Low complexity" evidence="5">
    <location>
        <begin position="181"/>
        <end position="202"/>
    </location>
</feature>
<dbReference type="PROSITE" id="PS50297">
    <property type="entry name" value="ANK_REP_REGION"/>
    <property type="match status" value="1"/>
</dbReference>
<proteinExistence type="predicted"/>